<keyword evidence="1" id="KW-1003">Cell membrane</keyword>
<name>A0ABW9AAS2_9BURK</name>
<keyword evidence="4 5" id="KW-0472">Membrane</keyword>
<evidence type="ECO:0000256" key="5">
    <source>
        <dbReference type="SAM" id="Phobius"/>
    </source>
</evidence>
<organism evidence="6 7">
    <name type="scientific">Herbaspirillum lusitanum</name>
    <dbReference type="NCBI Taxonomy" id="213312"/>
    <lineage>
        <taxon>Bacteria</taxon>
        <taxon>Pseudomonadati</taxon>
        <taxon>Pseudomonadota</taxon>
        <taxon>Betaproteobacteria</taxon>
        <taxon>Burkholderiales</taxon>
        <taxon>Oxalobacteraceae</taxon>
        <taxon>Herbaspirillum</taxon>
    </lineage>
</organism>
<evidence type="ECO:0000256" key="3">
    <source>
        <dbReference type="ARBA" id="ARBA00022989"/>
    </source>
</evidence>
<dbReference type="Pfam" id="PF07869">
    <property type="entry name" value="DUF1656"/>
    <property type="match status" value="1"/>
</dbReference>
<proteinExistence type="predicted"/>
<dbReference type="RefSeq" id="WP_408158128.1">
    <property type="nucleotide sequence ID" value="NZ_JAQQFM010000005.1"/>
</dbReference>
<dbReference type="InterPro" id="IPR012451">
    <property type="entry name" value="DUF1656"/>
</dbReference>
<feature type="transmembrane region" description="Helical" evidence="5">
    <location>
        <begin position="46"/>
        <end position="65"/>
    </location>
</feature>
<reference evidence="6 7" key="1">
    <citation type="journal article" date="2024" name="Chem. Sci.">
        <title>Discovery of megapolipeptins by genome mining of a Burkholderiales bacteria collection.</title>
        <authorList>
            <person name="Paulo B.S."/>
            <person name="Recchia M.J.J."/>
            <person name="Lee S."/>
            <person name="Fergusson C.H."/>
            <person name="Romanowski S.B."/>
            <person name="Hernandez A."/>
            <person name="Krull N."/>
            <person name="Liu D.Y."/>
            <person name="Cavanagh H."/>
            <person name="Bos A."/>
            <person name="Gray C.A."/>
            <person name="Murphy B.T."/>
            <person name="Linington R.G."/>
            <person name="Eustaquio A.S."/>
        </authorList>
    </citation>
    <scope>NUCLEOTIDE SEQUENCE [LARGE SCALE GENOMIC DNA]</scope>
    <source>
        <strain evidence="6 7">RL21-008-BIB-A</strain>
    </source>
</reference>
<evidence type="ECO:0000256" key="1">
    <source>
        <dbReference type="ARBA" id="ARBA00022475"/>
    </source>
</evidence>
<sequence length="66" mass="7321">MPREISFFDAYVPTLLLAVLIAGAITLLLDRVLVRFGVYSLVWHPALVRVSLFTCIAAWLGLAIYA</sequence>
<evidence type="ECO:0000313" key="7">
    <source>
        <dbReference type="Proteomes" id="UP001629246"/>
    </source>
</evidence>
<gene>
    <name evidence="6" type="ORF">PQR62_11950</name>
</gene>
<evidence type="ECO:0000256" key="4">
    <source>
        <dbReference type="ARBA" id="ARBA00023136"/>
    </source>
</evidence>
<comment type="caution">
    <text evidence="6">The sequence shown here is derived from an EMBL/GenBank/DDBJ whole genome shotgun (WGS) entry which is preliminary data.</text>
</comment>
<dbReference type="Proteomes" id="UP001629246">
    <property type="component" value="Unassembled WGS sequence"/>
</dbReference>
<keyword evidence="2 5" id="KW-0812">Transmembrane</keyword>
<evidence type="ECO:0000256" key="2">
    <source>
        <dbReference type="ARBA" id="ARBA00022692"/>
    </source>
</evidence>
<dbReference type="EMBL" id="JAQQFM010000005">
    <property type="protein sequence ID" value="MFL9924980.1"/>
    <property type="molecule type" value="Genomic_DNA"/>
</dbReference>
<keyword evidence="7" id="KW-1185">Reference proteome</keyword>
<feature type="transmembrane region" description="Helical" evidence="5">
    <location>
        <begin position="12"/>
        <end position="34"/>
    </location>
</feature>
<keyword evidence="3 5" id="KW-1133">Transmembrane helix</keyword>
<evidence type="ECO:0000313" key="6">
    <source>
        <dbReference type="EMBL" id="MFL9924980.1"/>
    </source>
</evidence>
<accession>A0ABW9AAS2</accession>
<protein>
    <submittedName>
        <fullName evidence="6">DUF1656 domain-containing protein</fullName>
    </submittedName>
</protein>